<organism evidence="2">
    <name type="scientific">viral metagenome</name>
    <dbReference type="NCBI Taxonomy" id="1070528"/>
    <lineage>
        <taxon>unclassified sequences</taxon>
        <taxon>metagenomes</taxon>
        <taxon>organismal metagenomes</taxon>
    </lineage>
</organism>
<reference evidence="2" key="1">
    <citation type="submission" date="2020-03" db="EMBL/GenBank/DDBJ databases">
        <title>The deep terrestrial virosphere.</title>
        <authorList>
            <person name="Holmfeldt K."/>
            <person name="Nilsson E."/>
            <person name="Simone D."/>
            <person name="Lopez-Fernandez M."/>
            <person name="Wu X."/>
            <person name="de Brujin I."/>
            <person name="Lundin D."/>
            <person name="Andersson A."/>
            <person name="Bertilsson S."/>
            <person name="Dopson M."/>
        </authorList>
    </citation>
    <scope>NUCLEOTIDE SEQUENCE</scope>
    <source>
        <strain evidence="2">TM448A05873</strain>
    </source>
</reference>
<keyword evidence="1" id="KW-0472">Membrane</keyword>
<proteinExistence type="predicted"/>
<keyword evidence="1" id="KW-1133">Transmembrane helix</keyword>
<feature type="transmembrane region" description="Helical" evidence="1">
    <location>
        <begin position="20"/>
        <end position="38"/>
    </location>
</feature>
<evidence type="ECO:0000313" key="2">
    <source>
        <dbReference type="EMBL" id="QJA54804.1"/>
    </source>
</evidence>
<name>A0A6H2A4R2_9ZZZZ</name>
<dbReference type="AlphaFoldDB" id="A0A6H2A4R2"/>
<sequence length="44" mass="4853">MPESTWSLEIYDYAKDVVKAVTILGIAGLAWKTAVWIVQGIMAL</sequence>
<gene>
    <name evidence="2" type="ORF">TM448A05873_0009</name>
</gene>
<accession>A0A6H2A4R2</accession>
<keyword evidence="1" id="KW-0812">Transmembrane</keyword>
<evidence type="ECO:0000256" key="1">
    <source>
        <dbReference type="SAM" id="Phobius"/>
    </source>
</evidence>
<dbReference type="EMBL" id="MT144539">
    <property type="protein sequence ID" value="QJA54804.1"/>
    <property type="molecule type" value="Genomic_DNA"/>
</dbReference>
<protein>
    <submittedName>
        <fullName evidence="2">Uncharacterized protein</fullName>
    </submittedName>
</protein>